<dbReference type="eggNOG" id="ENOG502T6DS">
    <property type="taxonomic scope" value="Eukaryota"/>
</dbReference>
<dbReference type="Proteomes" id="UP000002499">
    <property type="component" value="Unassembled WGS sequence"/>
</dbReference>
<dbReference type="AlphaFoldDB" id="E9E0M2"/>
<reference evidence="1 2" key="1">
    <citation type="journal article" date="2011" name="PLoS Genet.">
        <title>Genome sequencing and comparative transcriptomics of the model entomopathogenic fungi Metarhizium anisopliae and M. acridum.</title>
        <authorList>
            <person name="Gao Q."/>
            <person name="Jin K."/>
            <person name="Ying S.H."/>
            <person name="Zhang Y."/>
            <person name="Xiao G."/>
            <person name="Shang Y."/>
            <person name="Duan Z."/>
            <person name="Hu X."/>
            <person name="Xie X.Q."/>
            <person name="Zhou G."/>
            <person name="Peng G."/>
            <person name="Luo Z."/>
            <person name="Huang W."/>
            <person name="Wang B."/>
            <person name="Fang W."/>
            <person name="Wang S."/>
            <person name="Zhong Y."/>
            <person name="Ma L.J."/>
            <person name="St Leger R.J."/>
            <person name="Zhao G.P."/>
            <person name="Pei Y."/>
            <person name="Feng M.G."/>
            <person name="Xia Y."/>
            <person name="Wang C."/>
        </authorList>
    </citation>
    <scope>NUCLEOTIDE SEQUENCE [LARGE SCALE GENOMIC DNA]</scope>
    <source>
        <strain evidence="1 2">CQMa 102</strain>
    </source>
</reference>
<sequence>MFKVFGPHTDTARAPLNRTTDDLLVVNVLHCGPASKIILYENSQRYFLDARPPPKEKDDTGLLEVSRNSIIRPGITATTQELPNGGLVILDGRFFSTIIQGVVIEVAFADEKELKEWNRMLYPDSTLLKNMVQSMDTEKIKMNIKFGPVETPK</sequence>
<dbReference type="OrthoDB" id="5068804at2759"/>
<dbReference type="STRING" id="655827.E9E0M2"/>
<name>E9E0M2_METAQ</name>
<dbReference type="KEGG" id="maw:19247731"/>
<dbReference type="HOGENOM" id="CLU_1713698_0_0_1"/>
<gene>
    <name evidence="1" type="ORF">MAC_03420</name>
</gene>
<dbReference type="InParanoid" id="E9E0M2"/>
<protein>
    <submittedName>
        <fullName evidence="1">Uncharacterized protein</fullName>
    </submittedName>
</protein>
<organism evidence="2">
    <name type="scientific">Metarhizium acridum (strain CQMa 102)</name>
    <dbReference type="NCBI Taxonomy" id="655827"/>
    <lineage>
        <taxon>Eukaryota</taxon>
        <taxon>Fungi</taxon>
        <taxon>Dikarya</taxon>
        <taxon>Ascomycota</taxon>
        <taxon>Pezizomycotina</taxon>
        <taxon>Sordariomycetes</taxon>
        <taxon>Hypocreomycetidae</taxon>
        <taxon>Hypocreales</taxon>
        <taxon>Clavicipitaceae</taxon>
        <taxon>Metarhizium</taxon>
    </lineage>
</organism>
<dbReference type="GeneID" id="19247731"/>
<proteinExistence type="predicted"/>
<evidence type="ECO:0000313" key="2">
    <source>
        <dbReference type="Proteomes" id="UP000002499"/>
    </source>
</evidence>
<accession>E9E0M2</accession>
<keyword evidence="2" id="KW-1185">Reference proteome</keyword>
<dbReference type="EMBL" id="GL698490">
    <property type="protein sequence ID" value="EFY90426.1"/>
    <property type="molecule type" value="Genomic_DNA"/>
</dbReference>
<evidence type="ECO:0000313" key="1">
    <source>
        <dbReference type="EMBL" id="EFY90426.1"/>
    </source>
</evidence>